<evidence type="ECO:0000313" key="2">
    <source>
        <dbReference type="Proteomes" id="UP001596024"/>
    </source>
</evidence>
<evidence type="ECO:0000313" key="1">
    <source>
        <dbReference type="EMBL" id="MFC4725372.1"/>
    </source>
</evidence>
<gene>
    <name evidence="1" type="ORF">ACFPB0_08730</name>
</gene>
<keyword evidence="2" id="KW-1185">Reference proteome</keyword>
<proteinExistence type="predicted"/>
<accession>A0ABV9NAJ1</accession>
<protein>
    <submittedName>
        <fullName evidence="1">Uncharacterized protein</fullName>
    </submittedName>
</protein>
<dbReference type="EMBL" id="JBHSGQ010000003">
    <property type="protein sequence ID" value="MFC4725372.1"/>
    <property type="molecule type" value="Genomic_DNA"/>
</dbReference>
<dbReference type="Proteomes" id="UP001596024">
    <property type="component" value="Unassembled WGS sequence"/>
</dbReference>
<sequence>MFLSSYISRIEELLESGDADKLTYAALEARLALERICYEILKINIQHVDGNTREKWQPKPLINSLQETVDPYITSPKIISISKTPCEEDRNLTKEEFEQYDYVEIGRTAGIDLKKFNSIYQSLGSYLHTRMPRPETIEISRYPVNDKTKEKIIEALYLIKHHNEATNVQIGAFGETTSFKCLCGTVNTRIINGIKKSPALKCVNTECLHKWKVTVSDEGDIEWKTPLVELVCKNNNCKSVNQATHGQIFAIHKGKFHSWSCGSCGTEHLVGWGLSVQQWQSPKK</sequence>
<reference evidence="2" key="1">
    <citation type="journal article" date="2019" name="Int. J. Syst. Evol. Microbiol.">
        <title>The Global Catalogue of Microorganisms (GCM) 10K type strain sequencing project: providing services to taxonomists for standard genome sequencing and annotation.</title>
        <authorList>
            <consortium name="The Broad Institute Genomics Platform"/>
            <consortium name="The Broad Institute Genome Sequencing Center for Infectious Disease"/>
            <person name="Wu L."/>
            <person name="Ma J."/>
        </authorList>
    </citation>
    <scope>NUCLEOTIDE SEQUENCE [LARGE SCALE GENOMIC DNA]</scope>
    <source>
        <strain evidence="2">CCUG 62981</strain>
    </source>
</reference>
<dbReference type="RefSeq" id="WP_371392619.1">
    <property type="nucleotide sequence ID" value="NZ_CP163421.1"/>
</dbReference>
<name>A0ABV9NAJ1_9PROT</name>
<comment type="caution">
    <text evidence="1">The sequence shown here is derived from an EMBL/GenBank/DDBJ whole genome shotgun (WGS) entry which is preliminary data.</text>
</comment>
<organism evidence="1 2">
    <name type="scientific">Glycocaulis abyssi</name>
    <dbReference type="NCBI Taxonomy" id="1433403"/>
    <lineage>
        <taxon>Bacteria</taxon>
        <taxon>Pseudomonadati</taxon>
        <taxon>Pseudomonadota</taxon>
        <taxon>Alphaproteobacteria</taxon>
        <taxon>Maricaulales</taxon>
        <taxon>Maricaulaceae</taxon>
        <taxon>Glycocaulis</taxon>
    </lineage>
</organism>